<organism evidence="1 2">
    <name type="scientific">Sediminibacterium roseum</name>
    <dbReference type="NCBI Taxonomy" id="1978412"/>
    <lineage>
        <taxon>Bacteria</taxon>
        <taxon>Pseudomonadati</taxon>
        <taxon>Bacteroidota</taxon>
        <taxon>Chitinophagia</taxon>
        <taxon>Chitinophagales</taxon>
        <taxon>Chitinophagaceae</taxon>
        <taxon>Sediminibacterium</taxon>
    </lineage>
</organism>
<gene>
    <name evidence="1" type="ORF">GWC95_13740</name>
</gene>
<reference evidence="1 2" key="1">
    <citation type="submission" date="2020-01" db="EMBL/GenBank/DDBJ databases">
        <title>Genome analysis.</title>
        <authorList>
            <person name="Wu S."/>
            <person name="Wang G."/>
        </authorList>
    </citation>
    <scope>NUCLEOTIDE SEQUENCE [LARGE SCALE GENOMIC DNA]</scope>
    <source>
        <strain evidence="1 2">SYL130</strain>
    </source>
</reference>
<evidence type="ECO:0000313" key="1">
    <source>
        <dbReference type="EMBL" id="NCI50991.1"/>
    </source>
</evidence>
<proteinExistence type="predicted"/>
<dbReference type="EMBL" id="JAACJS010000015">
    <property type="protein sequence ID" value="NCI50991.1"/>
    <property type="molecule type" value="Genomic_DNA"/>
</dbReference>
<keyword evidence="2" id="KW-1185">Reference proteome</keyword>
<dbReference type="RefSeq" id="WP_161819293.1">
    <property type="nucleotide sequence ID" value="NZ_JAACJS010000015.1"/>
</dbReference>
<name>A0ABX0A1F6_9BACT</name>
<protein>
    <submittedName>
        <fullName evidence="1">Uncharacterized protein</fullName>
    </submittedName>
</protein>
<comment type="caution">
    <text evidence="1">The sequence shown here is derived from an EMBL/GenBank/DDBJ whole genome shotgun (WGS) entry which is preliminary data.</text>
</comment>
<dbReference type="Proteomes" id="UP000753802">
    <property type="component" value="Unassembled WGS sequence"/>
</dbReference>
<accession>A0ABX0A1F6</accession>
<evidence type="ECO:0000313" key="2">
    <source>
        <dbReference type="Proteomes" id="UP000753802"/>
    </source>
</evidence>
<sequence>MERVGTLINKLKEQFEQQAGAEKMAVTAQLLLAELQRAEVRPAAAGKISVVLPKVSGSPIPVAEEKMETAPVPQAKQPAKEEQAANWIFESPIEIPTLAHQQEAAVAAPQEPVKRVETTQVAAPVVEYNHSFAQPGESLNEKLKEEKREVAHALQGAPIRDLKKAIGINDRFLFVNDLFRGDENMYERSLKTINAFTIYPEAEYWIQRELKVKLSWPDNSETVKLFDQLIKRRFA</sequence>